<dbReference type="PANTHER" id="PTHR10344">
    <property type="entry name" value="THYMIDYLATE KINASE"/>
    <property type="match status" value="1"/>
</dbReference>
<gene>
    <name evidence="8" type="primary">tmk</name>
    <name evidence="10" type="ORF">A2626_00025</name>
</gene>
<evidence type="ECO:0000313" key="11">
    <source>
        <dbReference type="Proteomes" id="UP000177360"/>
    </source>
</evidence>
<evidence type="ECO:0000256" key="7">
    <source>
        <dbReference type="ARBA" id="ARBA00048743"/>
    </source>
</evidence>
<feature type="binding site" evidence="8">
    <location>
        <begin position="11"/>
        <end position="18"/>
    </location>
    <ligand>
        <name>ATP</name>
        <dbReference type="ChEBI" id="CHEBI:30616"/>
    </ligand>
</feature>
<evidence type="ECO:0000256" key="2">
    <source>
        <dbReference type="ARBA" id="ARBA00022679"/>
    </source>
</evidence>
<dbReference type="InterPro" id="IPR039430">
    <property type="entry name" value="Thymidylate_kin-like_dom"/>
</dbReference>
<evidence type="ECO:0000256" key="3">
    <source>
        <dbReference type="ARBA" id="ARBA00022727"/>
    </source>
</evidence>
<keyword evidence="5 8" id="KW-0418">Kinase</keyword>
<reference evidence="10 11" key="1">
    <citation type="journal article" date="2016" name="Nat. Commun.">
        <title>Thousands of microbial genomes shed light on interconnected biogeochemical processes in an aquifer system.</title>
        <authorList>
            <person name="Anantharaman K."/>
            <person name="Brown C.T."/>
            <person name="Hug L.A."/>
            <person name="Sharon I."/>
            <person name="Castelle C.J."/>
            <person name="Probst A.J."/>
            <person name="Thomas B.C."/>
            <person name="Singh A."/>
            <person name="Wilkins M.J."/>
            <person name="Karaoz U."/>
            <person name="Brodie E.L."/>
            <person name="Williams K.H."/>
            <person name="Hubbard S.S."/>
            <person name="Banfield J.F."/>
        </authorList>
    </citation>
    <scope>NUCLEOTIDE SEQUENCE [LARGE SCALE GENOMIC DNA]</scope>
</reference>
<dbReference type="Pfam" id="PF02223">
    <property type="entry name" value="Thymidylate_kin"/>
    <property type="match status" value="1"/>
</dbReference>
<accession>A0A1G2E340</accession>
<comment type="function">
    <text evidence="8">Phosphorylation of dTMP to form dTDP in both de novo and salvage pathways of dTTP synthesis.</text>
</comment>
<dbReference type="Gene3D" id="3.40.50.300">
    <property type="entry name" value="P-loop containing nucleotide triphosphate hydrolases"/>
    <property type="match status" value="1"/>
</dbReference>
<dbReference type="GO" id="GO:0006235">
    <property type="term" value="P:dTTP biosynthetic process"/>
    <property type="evidence" value="ECO:0007669"/>
    <property type="project" value="UniProtKB-UniRule"/>
</dbReference>
<dbReference type="InterPro" id="IPR027417">
    <property type="entry name" value="P-loop_NTPase"/>
</dbReference>
<dbReference type="GO" id="GO:0006233">
    <property type="term" value="P:dTDP biosynthetic process"/>
    <property type="evidence" value="ECO:0007669"/>
    <property type="project" value="InterPro"/>
</dbReference>
<protein>
    <recommendedName>
        <fullName evidence="8">Thymidylate kinase</fullName>
        <ecNumber evidence="8">2.7.4.9</ecNumber>
    </recommendedName>
    <alternativeName>
        <fullName evidence="8">dTMP kinase</fullName>
    </alternativeName>
</protein>
<evidence type="ECO:0000256" key="5">
    <source>
        <dbReference type="ARBA" id="ARBA00022777"/>
    </source>
</evidence>
<dbReference type="CDD" id="cd01672">
    <property type="entry name" value="TMPK"/>
    <property type="match status" value="1"/>
</dbReference>
<dbReference type="EMBL" id="MHLZ01000010">
    <property type="protein sequence ID" value="OGZ20165.1"/>
    <property type="molecule type" value="Genomic_DNA"/>
</dbReference>
<dbReference type="GO" id="GO:0005829">
    <property type="term" value="C:cytosol"/>
    <property type="evidence" value="ECO:0007669"/>
    <property type="project" value="TreeGrafter"/>
</dbReference>
<dbReference type="PANTHER" id="PTHR10344:SF4">
    <property type="entry name" value="UMP-CMP KINASE 2, MITOCHONDRIAL"/>
    <property type="match status" value="1"/>
</dbReference>
<sequence length="241" mass="28240">MKKGKFFVFEGIDGSGKSTQTNLLAQRLIKEGYKMEKIDFPQHGEKSSGLVDEYLNGKYGSSEEVGPYRASVFFACDRYAASFKIRKWLEEGKIVICDRYTTSNIGHQGGKIKNKEERRKYFKWLFDFEYNLFGIPKPDFTFLLKTSPEFSLKLSNKITDHEKMARRKAYLKDSETTDIHEKDRKHLSNALESFLQTANEFPENFEIIECVEKEKLSPPEIIHQKIWEIIKNKLEKYEAVY</sequence>
<evidence type="ECO:0000313" key="10">
    <source>
        <dbReference type="EMBL" id="OGZ20165.1"/>
    </source>
</evidence>
<dbReference type="Proteomes" id="UP000177360">
    <property type="component" value="Unassembled WGS sequence"/>
</dbReference>
<name>A0A1G2E340_9BACT</name>
<proteinExistence type="inferred from homology"/>
<dbReference type="InterPro" id="IPR018094">
    <property type="entry name" value="Thymidylate_kinase"/>
</dbReference>
<dbReference type="GO" id="GO:0005524">
    <property type="term" value="F:ATP binding"/>
    <property type="evidence" value="ECO:0007669"/>
    <property type="project" value="UniProtKB-UniRule"/>
</dbReference>
<keyword evidence="6 8" id="KW-0067">ATP-binding</keyword>
<evidence type="ECO:0000256" key="4">
    <source>
        <dbReference type="ARBA" id="ARBA00022741"/>
    </source>
</evidence>
<keyword evidence="2 8" id="KW-0808">Transferase</keyword>
<evidence type="ECO:0000259" key="9">
    <source>
        <dbReference type="Pfam" id="PF02223"/>
    </source>
</evidence>
<comment type="caution">
    <text evidence="10">The sequence shown here is derived from an EMBL/GenBank/DDBJ whole genome shotgun (WGS) entry which is preliminary data.</text>
</comment>
<dbReference type="GO" id="GO:0004798">
    <property type="term" value="F:dTMP kinase activity"/>
    <property type="evidence" value="ECO:0007669"/>
    <property type="project" value="UniProtKB-UniRule"/>
</dbReference>
<dbReference type="EC" id="2.7.4.9" evidence="8"/>
<dbReference type="HAMAP" id="MF_00165">
    <property type="entry name" value="Thymidylate_kinase"/>
    <property type="match status" value="1"/>
</dbReference>
<evidence type="ECO:0000256" key="1">
    <source>
        <dbReference type="ARBA" id="ARBA00009776"/>
    </source>
</evidence>
<dbReference type="GO" id="GO:0006227">
    <property type="term" value="P:dUDP biosynthetic process"/>
    <property type="evidence" value="ECO:0007669"/>
    <property type="project" value="TreeGrafter"/>
</dbReference>
<organism evidence="10 11">
    <name type="scientific">Candidatus Nealsonbacteria bacterium RIFCSPHIGHO2_01_FULL_38_55</name>
    <dbReference type="NCBI Taxonomy" id="1801664"/>
    <lineage>
        <taxon>Bacteria</taxon>
        <taxon>Candidatus Nealsoniibacteriota</taxon>
    </lineage>
</organism>
<evidence type="ECO:0000256" key="8">
    <source>
        <dbReference type="HAMAP-Rule" id="MF_00165"/>
    </source>
</evidence>
<comment type="similarity">
    <text evidence="1 8">Belongs to the thymidylate kinase family.</text>
</comment>
<keyword evidence="4 8" id="KW-0547">Nucleotide-binding</keyword>
<dbReference type="AlphaFoldDB" id="A0A1G2E340"/>
<evidence type="ECO:0000256" key="6">
    <source>
        <dbReference type="ARBA" id="ARBA00022840"/>
    </source>
</evidence>
<feature type="domain" description="Thymidylate kinase-like" evidence="9">
    <location>
        <begin position="9"/>
        <end position="175"/>
    </location>
</feature>
<keyword evidence="3 8" id="KW-0545">Nucleotide biosynthesis</keyword>
<comment type="catalytic activity">
    <reaction evidence="7 8">
        <text>dTMP + ATP = dTDP + ADP</text>
        <dbReference type="Rhea" id="RHEA:13517"/>
        <dbReference type="ChEBI" id="CHEBI:30616"/>
        <dbReference type="ChEBI" id="CHEBI:58369"/>
        <dbReference type="ChEBI" id="CHEBI:63528"/>
        <dbReference type="ChEBI" id="CHEBI:456216"/>
        <dbReference type="EC" id="2.7.4.9"/>
    </reaction>
</comment>
<dbReference type="SUPFAM" id="SSF52540">
    <property type="entry name" value="P-loop containing nucleoside triphosphate hydrolases"/>
    <property type="match status" value="1"/>
</dbReference>